<feature type="region of interest" description="Disordered" evidence="3">
    <location>
        <begin position="49"/>
        <end position="73"/>
    </location>
</feature>
<sequence>MSLSPRMSRAFLASSRRVGASPLTCAMSSIVNPSIAHRSLHAAAPRCAVPATKPTNPDPRENPAHELAPAKDENVGRKRFADFELKVYCLDRAKEPSGYWAEAERRVVPECGGCLRYRQQDVQDVAHLDQVITEIADENQRLDGVVAAAGIQQVTPAVVYNEADATRMLSVNYVGVLMAATAASRQMMKYKCHGSICLIAMDGGHMSW</sequence>
<evidence type="ECO:0000313" key="4">
    <source>
        <dbReference type="EMBL" id="CAJ2514050.1"/>
    </source>
</evidence>
<dbReference type="SUPFAM" id="SSF51735">
    <property type="entry name" value="NAD(P)-binding Rossmann-fold domains"/>
    <property type="match status" value="1"/>
</dbReference>
<gene>
    <name evidence="4" type="ORF">KHLLAP_LOCUS14518</name>
</gene>
<dbReference type="Gene3D" id="3.40.50.720">
    <property type="entry name" value="NAD(P)-binding Rossmann-like Domain"/>
    <property type="match status" value="1"/>
</dbReference>
<dbReference type="EMBL" id="CAUWAG010000020">
    <property type="protein sequence ID" value="CAJ2514050.1"/>
    <property type="molecule type" value="Genomic_DNA"/>
</dbReference>
<feature type="compositionally biased region" description="Basic and acidic residues" evidence="3">
    <location>
        <begin position="58"/>
        <end position="73"/>
    </location>
</feature>
<evidence type="ECO:0000313" key="5">
    <source>
        <dbReference type="Proteomes" id="UP001295740"/>
    </source>
</evidence>
<reference evidence="4" key="1">
    <citation type="submission" date="2023-10" db="EMBL/GenBank/DDBJ databases">
        <authorList>
            <person name="Hackl T."/>
        </authorList>
    </citation>
    <scope>NUCLEOTIDE SEQUENCE</scope>
</reference>
<evidence type="ECO:0000256" key="1">
    <source>
        <dbReference type="ARBA" id="ARBA00006484"/>
    </source>
</evidence>
<evidence type="ECO:0000256" key="3">
    <source>
        <dbReference type="SAM" id="MobiDB-lite"/>
    </source>
</evidence>
<dbReference type="GO" id="GO:0016616">
    <property type="term" value="F:oxidoreductase activity, acting on the CH-OH group of donors, NAD or NADP as acceptor"/>
    <property type="evidence" value="ECO:0007669"/>
    <property type="project" value="UniProtKB-ARBA"/>
</dbReference>
<dbReference type="Pfam" id="PF00106">
    <property type="entry name" value="adh_short"/>
    <property type="match status" value="1"/>
</dbReference>
<evidence type="ECO:0000256" key="2">
    <source>
        <dbReference type="ARBA" id="ARBA00023002"/>
    </source>
</evidence>
<comment type="caution">
    <text evidence="4">The sequence shown here is derived from an EMBL/GenBank/DDBJ whole genome shotgun (WGS) entry which is preliminary data.</text>
</comment>
<proteinExistence type="inferred from homology"/>
<dbReference type="Proteomes" id="UP001295740">
    <property type="component" value="Unassembled WGS sequence"/>
</dbReference>
<organism evidence="4 5">
    <name type="scientific">Anthostomella pinea</name>
    <dbReference type="NCBI Taxonomy" id="933095"/>
    <lineage>
        <taxon>Eukaryota</taxon>
        <taxon>Fungi</taxon>
        <taxon>Dikarya</taxon>
        <taxon>Ascomycota</taxon>
        <taxon>Pezizomycotina</taxon>
        <taxon>Sordariomycetes</taxon>
        <taxon>Xylariomycetidae</taxon>
        <taxon>Xylariales</taxon>
        <taxon>Xylariaceae</taxon>
        <taxon>Anthostomella</taxon>
    </lineage>
</organism>
<keyword evidence="5" id="KW-1185">Reference proteome</keyword>
<dbReference type="GO" id="GO:0050664">
    <property type="term" value="F:oxidoreductase activity, acting on NAD(P)H, oxygen as acceptor"/>
    <property type="evidence" value="ECO:0007669"/>
    <property type="project" value="TreeGrafter"/>
</dbReference>
<keyword evidence="2" id="KW-0560">Oxidoreductase</keyword>
<name>A0AAI8W088_9PEZI</name>
<dbReference type="AlphaFoldDB" id="A0AAI8W088"/>
<protein>
    <submittedName>
        <fullName evidence="4">Uu.00g021690.m01.CDS01</fullName>
    </submittedName>
</protein>
<comment type="similarity">
    <text evidence="1">Belongs to the short-chain dehydrogenases/reductases (SDR) family.</text>
</comment>
<accession>A0AAI8W088</accession>
<dbReference type="InterPro" id="IPR002347">
    <property type="entry name" value="SDR_fam"/>
</dbReference>
<dbReference type="PANTHER" id="PTHR43008:SF4">
    <property type="entry name" value="CHAIN DEHYDROGENASE, PUTATIVE (AFU_ORTHOLOGUE AFUA_4G08710)-RELATED"/>
    <property type="match status" value="1"/>
</dbReference>
<dbReference type="PANTHER" id="PTHR43008">
    <property type="entry name" value="BENZIL REDUCTASE"/>
    <property type="match status" value="1"/>
</dbReference>
<dbReference type="CDD" id="cd05233">
    <property type="entry name" value="SDR_c"/>
    <property type="match status" value="1"/>
</dbReference>
<dbReference type="InterPro" id="IPR036291">
    <property type="entry name" value="NAD(P)-bd_dom_sf"/>
</dbReference>